<dbReference type="SUPFAM" id="SSF52540">
    <property type="entry name" value="P-loop containing nucleoside triphosphate hydrolases"/>
    <property type="match status" value="1"/>
</dbReference>
<dbReference type="CDD" id="cd03230">
    <property type="entry name" value="ABC_DR_subfamily_A"/>
    <property type="match status" value="1"/>
</dbReference>
<keyword evidence="1" id="KW-0472">Membrane</keyword>
<evidence type="ECO:0000313" key="6">
    <source>
        <dbReference type="Proteomes" id="UP000323671"/>
    </source>
</evidence>
<dbReference type="SMART" id="SM00382">
    <property type="entry name" value="AAA"/>
    <property type="match status" value="1"/>
</dbReference>
<feature type="domain" description="ABC transporter" evidence="4">
    <location>
        <begin position="5"/>
        <end position="237"/>
    </location>
</feature>
<dbReference type="EMBL" id="CP022579">
    <property type="protein sequence ID" value="QEL65287.1"/>
    <property type="molecule type" value="Genomic_DNA"/>
</dbReference>
<proteinExistence type="predicted"/>
<dbReference type="InterPro" id="IPR003439">
    <property type="entry name" value="ABC_transporter-like_ATP-bd"/>
</dbReference>
<dbReference type="GO" id="GO:0016887">
    <property type="term" value="F:ATP hydrolysis activity"/>
    <property type="evidence" value="ECO:0007669"/>
    <property type="project" value="InterPro"/>
</dbReference>
<accession>A0A5C1EAU0</accession>
<dbReference type="PANTHER" id="PTHR43582">
    <property type="entry name" value="LINEARMYCIN RESISTANCE ATP-BINDING PROTEIN LNRL"/>
    <property type="match status" value="1"/>
</dbReference>
<dbReference type="PROSITE" id="PS50893">
    <property type="entry name" value="ABC_TRANSPORTER_2"/>
    <property type="match status" value="1"/>
</dbReference>
<keyword evidence="3 5" id="KW-0067">ATP-binding</keyword>
<evidence type="ECO:0000313" key="5">
    <source>
        <dbReference type="EMBL" id="QEL65287.1"/>
    </source>
</evidence>
<evidence type="ECO:0000256" key="3">
    <source>
        <dbReference type="ARBA" id="ARBA00022840"/>
    </source>
</evidence>
<keyword evidence="2" id="KW-0547">Nucleotide-binding</keyword>
<name>A0A5C1EAU0_9RHOO</name>
<dbReference type="InterPro" id="IPR003593">
    <property type="entry name" value="AAA+_ATPase"/>
</dbReference>
<gene>
    <name evidence="5" type="ORF">OTERR_18110</name>
</gene>
<dbReference type="Gene3D" id="3.40.50.300">
    <property type="entry name" value="P-loop containing nucleotide triphosphate hydrolases"/>
    <property type="match status" value="1"/>
</dbReference>
<keyword evidence="1" id="KW-1003">Cell membrane</keyword>
<dbReference type="PANTHER" id="PTHR43582:SF2">
    <property type="entry name" value="LINEARMYCIN RESISTANCE ATP-BINDING PROTEIN LNRL"/>
    <property type="match status" value="1"/>
</dbReference>
<organism evidence="5 6">
    <name type="scientific">Oryzomicrobium terrae</name>
    <dbReference type="NCBI Taxonomy" id="1735038"/>
    <lineage>
        <taxon>Bacteria</taxon>
        <taxon>Pseudomonadati</taxon>
        <taxon>Pseudomonadota</taxon>
        <taxon>Betaproteobacteria</taxon>
        <taxon>Rhodocyclales</taxon>
        <taxon>Rhodocyclaceae</taxon>
        <taxon>Oryzomicrobium</taxon>
    </lineage>
</organism>
<protein>
    <submittedName>
        <fullName evidence="5">ABC transporter ATP-binding protein</fullName>
    </submittedName>
</protein>
<evidence type="ECO:0000259" key="4">
    <source>
        <dbReference type="PROSITE" id="PS50893"/>
    </source>
</evidence>
<dbReference type="GO" id="GO:0005524">
    <property type="term" value="F:ATP binding"/>
    <property type="evidence" value="ECO:0007669"/>
    <property type="project" value="UniProtKB-KW"/>
</dbReference>
<dbReference type="RefSeq" id="WP_246154095.1">
    <property type="nucleotide sequence ID" value="NZ_CP022579.1"/>
</dbReference>
<dbReference type="AlphaFoldDB" id="A0A5C1EAU0"/>
<dbReference type="Proteomes" id="UP000323671">
    <property type="component" value="Chromosome"/>
</dbReference>
<dbReference type="KEGG" id="otr:OTERR_18110"/>
<evidence type="ECO:0000256" key="2">
    <source>
        <dbReference type="ARBA" id="ARBA00022741"/>
    </source>
</evidence>
<dbReference type="InterPro" id="IPR027417">
    <property type="entry name" value="P-loop_NTPase"/>
</dbReference>
<reference evidence="5 6" key="1">
    <citation type="submission" date="2017-07" db="EMBL/GenBank/DDBJ databases">
        <title>Complete genome sequence of Oryzomicrobium terrae TPP412.</title>
        <authorList>
            <person name="Chiu L.-W."/>
            <person name="Lo K.-J."/>
            <person name="Tsai Y.-M."/>
            <person name="Lin S.-S."/>
            <person name="Kuo C.-H."/>
            <person name="Liu C.-T."/>
        </authorList>
    </citation>
    <scope>NUCLEOTIDE SEQUENCE [LARGE SCALE GENOMIC DNA]</scope>
    <source>
        <strain evidence="5 6">TPP412</strain>
    </source>
</reference>
<keyword evidence="6" id="KW-1185">Reference proteome</keyword>
<dbReference type="Pfam" id="PF00005">
    <property type="entry name" value="ABC_tran"/>
    <property type="match status" value="1"/>
</dbReference>
<sequence>MPSMLEVCDLAYRYPGASAPALAGVSLAAGRGAVLGLLGPNGAGKTTLISHLSGQLPIQQGAIAIDGVPLTEVRRQAPTRIAVAPQEYAFFPALTVAENLACFAGAARLSGARARERVAACLAFAQLERFAGQRGARLSGGLKRRLNLAIALLPEPELIVLDEPTVGVDPQSRAFLLDAVRRLADGGAAIIYTSHYMDEIEAIADRVAILDHGQVLRDAPLADLRAEGARQLRVEAAGLTTPTLAAALAPFGTVREEGGRVIVDLVAGADPGLALAAVAAAGGEVRQARYGECSLEQLFLTLTQRTLRD</sequence>
<evidence type="ECO:0000256" key="1">
    <source>
        <dbReference type="ARBA" id="ARBA00022475"/>
    </source>
</evidence>